<evidence type="ECO:0000313" key="2">
    <source>
        <dbReference type="EMBL" id="ERG61298.1"/>
    </source>
</evidence>
<reference evidence="2" key="1">
    <citation type="journal article" date="2012" name="J. Bacteriol.">
        <title>Genome sequences of type strains of seven species of the marine bacterium Pseudoalteromonas.</title>
        <authorList>
            <person name="Xie B.B."/>
            <person name="Shu Y.L."/>
            <person name="Qin Q.L."/>
            <person name="Rong J.C."/>
            <person name="Zhang X.Y."/>
            <person name="Chen X.L."/>
            <person name="Shi M."/>
            <person name="He H.L."/>
            <person name="Zhou B.C."/>
            <person name="Zhang Y.Z."/>
        </authorList>
    </citation>
    <scope>NUCLEOTIDE SEQUENCE [LARGE SCALE GENOMIC DNA]</scope>
    <source>
        <strain evidence="2">NCIMB 2128</strain>
    </source>
</reference>
<gene>
    <name evidence="2" type="ORF">PUND_09309</name>
</gene>
<dbReference type="Proteomes" id="UP000016534">
    <property type="component" value="Unassembled WGS sequence"/>
</dbReference>
<protein>
    <submittedName>
        <fullName evidence="2">Uncharacterized protein</fullName>
    </submittedName>
</protein>
<reference evidence="2" key="2">
    <citation type="submission" date="2013-04" db="EMBL/GenBank/DDBJ databases">
        <title>Genome sequence of Pseudoalteromonas undina.</title>
        <authorList>
            <person name="Xie B.-B."/>
            <person name="Rong J.-C."/>
            <person name="Qin Q.-L."/>
            <person name="Shu Y.-L."/>
            <person name="Zhang Y.-Z."/>
        </authorList>
    </citation>
    <scope>NUCLEOTIDE SEQUENCE</scope>
    <source>
        <strain evidence="2">NCIMB 2128</strain>
    </source>
</reference>
<accession>A0ABN0NJ81</accession>
<name>A0ABN0NJ81_9GAMM</name>
<sequence>MKNSVMLCVFLMSFTHAVKAGNWTKAAEPSRIDIERGNGVMVYGTFGNPGACSTSNKVFIEKSHPQYDKIYAAVLTAFTSNKKITIYIHECKPVTWYAVKETTFNTLTSAGAINITK</sequence>
<proteinExistence type="predicted"/>
<feature type="chain" id="PRO_5046021303" evidence="1">
    <location>
        <begin position="21"/>
        <end position="117"/>
    </location>
</feature>
<comment type="caution">
    <text evidence="2">The sequence shown here is derived from an EMBL/GenBank/DDBJ whole genome shotgun (WGS) entry which is preliminary data.</text>
</comment>
<dbReference type="EMBL" id="AHCF02000017">
    <property type="protein sequence ID" value="ERG61298.1"/>
    <property type="molecule type" value="Genomic_DNA"/>
</dbReference>
<keyword evidence="1" id="KW-0732">Signal</keyword>
<organism evidence="2 3">
    <name type="scientific">Pseudoalteromonas undina</name>
    <dbReference type="NCBI Taxonomy" id="43660"/>
    <lineage>
        <taxon>Bacteria</taxon>
        <taxon>Pseudomonadati</taxon>
        <taxon>Pseudomonadota</taxon>
        <taxon>Gammaproteobacteria</taxon>
        <taxon>Alteromonadales</taxon>
        <taxon>Pseudoalteromonadaceae</taxon>
        <taxon>Pseudoalteromonas</taxon>
    </lineage>
</organism>
<feature type="signal peptide" evidence="1">
    <location>
        <begin position="1"/>
        <end position="20"/>
    </location>
</feature>
<evidence type="ECO:0000256" key="1">
    <source>
        <dbReference type="SAM" id="SignalP"/>
    </source>
</evidence>
<keyword evidence="3" id="KW-1185">Reference proteome</keyword>
<evidence type="ECO:0000313" key="3">
    <source>
        <dbReference type="Proteomes" id="UP000016534"/>
    </source>
</evidence>